<keyword evidence="3" id="KW-0460">Magnesium</keyword>
<dbReference type="PANTHER" id="PTHR43785">
    <property type="entry name" value="GAMMA-GLUTAMYLPUTRESCINE SYNTHETASE"/>
    <property type="match status" value="1"/>
</dbReference>
<reference evidence="7 8" key="1">
    <citation type="submission" date="2019-09" db="EMBL/GenBank/DDBJ databases">
        <title>Segnochrobactrum spirostomi gen. nov., sp. nov., isolated from the ciliate Spirostomum cf. yagiui and description of a novel family, Segnochrobactraceae fam. nov. within the order Rhizobiales of the class Alphaproteobacteria.</title>
        <authorList>
            <person name="Akter S."/>
            <person name="Shazib S.U.A."/>
            <person name="Shin M.K."/>
        </authorList>
    </citation>
    <scope>NUCLEOTIDE SEQUENCE [LARGE SCALE GENOMIC DNA]</scope>
    <source>
        <strain evidence="7 8">Sp-1</strain>
    </source>
</reference>
<organism evidence="7 8">
    <name type="scientific">Segnochrobactrum spirostomi</name>
    <dbReference type="NCBI Taxonomy" id="2608987"/>
    <lineage>
        <taxon>Bacteria</taxon>
        <taxon>Pseudomonadati</taxon>
        <taxon>Pseudomonadota</taxon>
        <taxon>Alphaproteobacteria</taxon>
        <taxon>Hyphomicrobiales</taxon>
        <taxon>Segnochrobactraceae</taxon>
        <taxon>Segnochrobactrum</taxon>
    </lineage>
</organism>
<dbReference type="GO" id="GO:0006598">
    <property type="term" value="P:polyamine catabolic process"/>
    <property type="evidence" value="ECO:0007669"/>
    <property type="project" value="TreeGrafter"/>
</dbReference>
<dbReference type="RefSeq" id="WP_153479763.1">
    <property type="nucleotide sequence ID" value="NZ_VWNA01000001.1"/>
</dbReference>
<proteinExistence type="inferred from homology"/>
<evidence type="ECO:0000256" key="5">
    <source>
        <dbReference type="RuleBase" id="RU000384"/>
    </source>
</evidence>
<dbReference type="SUPFAM" id="SSF54368">
    <property type="entry name" value="Glutamine synthetase, N-terminal domain"/>
    <property type="match status" value="1"/>
</dbReference>
<keyword evidence="8" id="KW-1185">Reference proteome</keyword>
<dbReference type="EMBL" id="VWNA01000001">
    <property type="protein sequence ID" value="MQT12506.1"/>
    <property type="molecule type" value="Genomic_DNA"/>
</dbReference>
<dbReference type="InterPro" id="IPR036651">
    <property type="entry name" value="Gln_synt_N_sf"/>
</dbReference>
<dbReference type="Pfam" id="PF00120">
    <property type="entry name" value="Gln-synt_C"/>
    <property type="match status" value="1"/>
</dbReference>
<evidence type="ECO:0000256" key="2">
    <source>
        <dbReference type="ARBA" id="ARBA00022598"/>
    </source>
</evidence>
<evidence type="ECO:0000259" key="6">
    <source>
        <dbReference type="PROSITE" id="PS51987"/>
    </source>
</evidence>
<evidence type="ECO:0000256" key="3">
    <source>
        <dbReference type="ARBA" id="ARBA00022842"/>
    </source>
</evidence>
<gene>
    <name evidence="7" type="ORF">F0357_07480</name>
</gene>
<dbReference type="InterPro" id="IPR014746">
    <property type="entry name" value="Gln_synth/guanido_kin_cat_dom"/>
</dbReference>
<dbReference type="GO" id="GO:0004356">
    <property type="term" value="F:glutamine synthetase activity"/>
    <property type="evidence" value="ECO:0007669"/>
    <property type="project" value="InterPro"/>
</dbReference>
<name>A0A6A7Y1F9_9HYPH</name>
<feature type="domain" description="GS catalytic" evidence="6">
    <location>
        <begin position="123"/>
        <end position="454"/>
    </location>
</feature>
<comment type="similarity">
    <text evidence="4 5">Belongs to the glutamine synthetase family.</text>
</comment>
<comment type="cofactor">
    <cofactor evidence="1">
        <name>Mg(2+)</name>
        <dbReference type="ChEBI" id="CHEBI:18420"/>
    </cofactor>
</comment>
<dbReference type="Gene3D" id="3.30.590.10">
    <property type="entry name" value="Glutamine synthetase/guanido kinase, catalytic domain"/>
    <property type="match status" value="1"/>
</dbReference>
<keyword evidence="2" id="KW-0436">Ligase</keyword>
<evidence type="ECO:0000256" key="4">
    <source>
        <dbReference type="PROSITE-ProRule" id="PRU01331"/>
    </source>
</evidence>
<dbReference type="SMART" id="SM01230">
    <property type="entry name" value="Gln-synt_C"/>
    <property type="match status" value="1"/>
</dbReference>
<evidence type="ECO:0000313" key="7">
    <source>
        <dbReference type="EMBL" id="MQT12506.1"/>
    </source>
</evidence>
<dbReference type="SUPFAM" id="SSF55931">
    <property type="entry name" value="Glutamine synthetase/guanido kinase"/>
    <property type="match status" value="1"/>
</dbReference>
<comment type="caution">
    <text evidence="7">The sequence shown here is derived from an EMBL/GenBank/DDBJ whole genome shotgun (WGS) entry which is preliminary data.</text>
</comment>
<evidence type="ECO:0000256" key="1">
    <source>
        <dbReference type="ARBA" id="ARBA00001946"/>
    </source>
</evidence>
<sequence>MSEGRHRAADDWRAFLERHPDTRFVDAFMIGLSGQVFGKREAAADLARVYESGVAFSACAAVLDVQGHGCDAQGYGGSDGDPDGICWPLPGTLAPVPWASAPTAQCLIEMRDATTGELLWFDPRKILADVVARLRADGLHPTVACELEFYLIDPKRTADGGIRPAPLARTGEVPRTALNLGMSAVEDYSEFILAVAAAAEAQGVPASTAVAEYGLGQFEINLRHVSDPVLAADHAILLKRIIQGVARARGLDATFMAKPFIDQPGNGMHVHVSMADESGRNVFAGTEGEPRLHNAIAGLQASLAESLAFFAPNFSAFRRYKPKVFVPLTGNWAHNNRSVAFRIPLGDGPARRVEHRVACADASPHLVLAAILAGIHHGMTKKLEPTPPSTGRAYSESGPPMPTTFFAALDRLVHADVLVETIPHRFLELYREVKIGEFQSLFENPTAREYDFYL</sequence>
<evidence type="ECO:0000313" key="8">
    <source>
        <dbReference type="Proteomes" id="UP000332515"/>
    </source>
</evidence>
<dbReference type="GO" id="GO:0006542">
    <property type="term" value="P:glutamine biosynthetic process"/>
    <property type="evidence" value="ECO:0007669"/>
    <property type="project" value="InterPro"/>
</dbReference>
<accession>A0A6A7Y1F9</accession>
<dbReference type="PROSITE" id="PS51987">
    <property type="entry name" value="GS_CATALYTIC"/>
    <property type="match status" value="1"/>
</dbReference>
<dbReference type="InterPro" id="IPR008146">
    <property type="entry name" value="Gln_synth_cat_dom"/>
</dbReference>
<dbReference type="AlphaFoldDB" id="A0A6A7Y1F9"/>
<dbReference type="Proteomes" id="UP000332515">
    <property type="component" value="Unassembled WGS sequence"/>
</dbReference>
<protein>
    <submittedName>
        <fullName evidence="7">Glutamine synthetase</fullName>
    </submittedName>
</protein>
<dbReference type="PROSITE" id="PS00181">
    <property type="entry name" value="GLNA_ATP"/>
    <property type="match status" value="1"/>
</dbReference>
<dbReference type="InterPro" id="IPR027303">
    <property type="entry name" value="Gln_synth_gly_rich_site"/>
</dbReference>
<dbReference type="PANTHER" id="PTHR43785:SF12">
    <property type="entry name" value="TYPE-1 GLUTAMINE SYNTHETASE 2"/>
    <property type="match status" value="1"/>
</dbReference>